<reference evidence="2" key="1">
    <citation type="submission" date="2022-07" db="EMBL/GenBank/DDBJ databases">
        <title>Enhanced cultured diversity of the mouse gut microbiota enables custom-made synthetic communities.</title>
        <authorList>
            <person name="Afrizal A."/>
        </authorList>
    </citation>
    <scope>NUCLEOTIDE SEQUENCE</scope>
    <source>
        <strain evidence="2">DSM 29186</strain>
    </source>
</reference>
<dbReference type="AlphaFoldDB" id="A0A9X2M9M5"/>
<comment type="caution">
    <text evidence="2">The sequence shown here is derived from an EMBL/GenBank/DDBJ whole genome shotgun (WGS) entry which is preliminary data.</text>
</comment>
<gene>
    <name evidence="2" type="ORF">NSA58_11130</name>
</gene>
<name>A0A9X2M9M5_9FIRM</name>
<accession>A0A9X2M9M5</accession>
<dbReference type="RefSeq" id="WP_074429911.1">
    <property type="nucleotide sequence ID" value="NZ_JANKBY010000132.1"/>
</dbReference>
<evidence type="ECO:0000256" key="1">
    <source>
        <dbReference type="SAM" id="Phobius"/>
    </source>
</evidence>
<feature type="transmembrane region" description="Helical" evidence="1">
    <location>
        <begin position="121"/>
        <end position="143"/>
    </location>
</feature>
<keyword evidence="1" id="KW-0472">Membrane</keyword>
<dbReference type="Proteomes" id="UP001140817">
    <property type="component" value="Unassembled WGS sequence"/>
</dbReference>
<feature type="transmembrane region" description="Helical" evidence="1">
    <location>
        <begin position="175"/>
        <end position="198"/>
    </location>
</feature>
<keyword evidence="1" id="KW-1133">Transmembrane helix</keyword>
<keyword evidence="1" id="KW-0812">Transmembrane</keyword>
<dbReference type="Pfam" id="PF22564">
    <property type="entry name" value="HAAS"/>
    <property type="match status" value="1"/>
</dbReference>
<organism evidence="2 3">
    <name type="scientific">Terrisporobacter muris</name>
    <dbReference type="NCBI Taxonomy" id="2963284"/>
    <lineage>
        <taxon>Bacteria</taxon>
        <taxon>Bacillati</taxon>
        <taxon>Bacillota</taxon>
        <taxon>Clostridia</taxon>
        <taxon>Peptostreptococcales</taxon>
        <taxon>Peptostreptococcaceae</taxon>
        <taxon>Terrisporobacter</taxon>
    </lineage>
</organism>
<keyword evidence="3" id="KW-1185">Reference proteome</keyword>
<feature type="transmembrane region" description="Helical" evidence="1">
    <location>
        <begin position="150"/>
        <end position="169"/>
    </location>
</feature>
<evidence type="ECO:0000313" key="3">
    <source>
        <dbReference type="Proteomes" id="UP001140817"/>
    </source>
</evidence>
<protein>
    <submittedName>
        <fullName evidence="2">DUF1700 domain-containing protein</fullName>
    </submittedName>
</protein>
<proteinExistence type="predicted"/>
<evidence type="ECO:0000313" key="2">
    <source>
        <dbReference type="EMBL" id="MCR1823342.1"/>
    </source>
</evidence>
<dbReference type="EMBL" id="JANKBY010000132">
    <property type="protein sequence ID" value="MCR1823342.1"/>
    <property type="molecule type" value="Genomic_DNA"/>
</dbReference>
<sequence>MNRKEFLDILRDYLKKDFSEDEINDIIRDYEEYFVNSEIEGKSDLDTIAALGSPKSIARDLINQIKDEDRTNNKKDKIEDIYINSKRKIKESCFKCKDFLEEKLTPSLSNDNSLSNKGVRVILFLLSLLLIIPAFMAVCFMAFIAGMLALSLITFLVTIPLMISFSWAASEIACFFIFLSIAFIGFQILAWQVFVFIVKYMKKIYKTYINWVKTRKIYINASKAKEDMNMEEYKGGKDNE</sequence>